<evidence type="ECO:0000313" key="2">
    <source>
        <dbReference type="EMBL" id="MCE7003346.1"/>
    </source>
</evidence>
<keyword evidence="1" id="KW-0472">Membrane</keyword>
<name>A0ABS8Z639_9PSEU</name>
<sequence length="264" mass="28745">MGVLALIAPGARVASLARLGWLIILAPLTLAVCVFLAWPILQKAKVVQAWQVALVGPVAVWACWQFLGAAEFSMQFSPVVAAAAGYAVAALVTAPTLKIWGRVVVVAAVAALFPLGTLVTDIHIADRKADELRRYEHPLFAPDVPDHRVAAASAGSGEFVYRLQPRLADEDPRNEIQAHQRLVPADFNPPAHCALDGRMEPEPCTLLAPEVWRISRGEYLVYLARKGDQVVEFRRGDLVPEKDLLAAATSLREVPLEHFTDRSP</sequence>
<comment type="caution">
    <text evidence="2">The sequence shown here is derived from an EMBL/GenBank/DDBJ whole genome shotgun (WGS) entry which is preliminary data.</text>
</comment>
<keyword evidence="1" id="KW-0812">Transmembrane</keyword>
<dbReference type="RefSeq" id="WP_233724878.1">
    <property type="nucleotide sequence ID" value="NZ_JAJVCN010000001.1"/>
</dbReference>
<feature type="transmembrane region" description="Helical" evidence="1">
    <location>
        <begin position="47"/>
        <end position="67"/>
    </location>
</feature>
<keyword evidence="3" id="KW-1185">Reference proteome</keyword>
<reference evidence="2 3" key="1">
    <citation type="submission" date="2021-12" db="EMBL/GenBank/DDBJ databases">
        <title>Genome sequence of Kibdelosporangium philippinense ATCC 49844.</title>
        <authorList>
            <person name="Fedorov E.A."/>
            <person name="Omeragic M."/>
            <person name="Shalygina K.F."/>
            <person name="Maclea K.S."/>
        </authorList>
    </citation>
    <scope>NUCLEOTIDE SEQUENCE [LARGE SCALE GENOMIC DNA]</scope>
    <source>
        <strain evidence="2 3">ATCC 49844</strain>
    </source>
</reference>
<evidence type="ECO:0000256" key="1">
    <source>
        <dbReference type="SAM" id="Phobius"/>
    </source>
</evidence>
<organism evidence="2 3">
    <name type="scientific">Kibdelosporangium philippinense</name>
    <dbReference type="NCBI Taxonomy" id="211113"/>
    <lineage>
        <taxon>Bacteria</taxon>
        <taxon>Bacillati</taxon>
        <taxon>Actinomycetota</taxon>
        <taxon>Actinomycetes</taxon>
        <taxon>Pseudonocardiales</taxon>
        <taxon>Pseudonocardiaceae</taxon>
        <taxon>Kibdelosporangium</taxon>
    </lineage>
</organism>
<dbReference type="EMBL" id="JAJVCN010000001">
    <property type="protein sequence ID" value="MCE7003346.1"/>
    <property type="molecule type" value="Genomic_DNA"/>
</dbReference>
<evidence type="ECO:0000313" key="3">
    <source>
        <dbReference type="Proteomes" id="UP001521150"/>
    </source>
</evidence>
<feature type="transmembrane region" description="Helical" evidence="1">
    <location>
        <begin position="21"/>
        <end position="41"/>
    </location>
</feature>
<feature type="transmembrane region" description="Helical" evidence="1">
    <location>
        <begin position="103"/>
        <end position="124"/>
    </location>
</feature>
<proteinExistence type="predicted"/>
<accession>A0ABS8Z639</accession>
<dbReference type="Proteomes" id="UP001521150">
    <property type="component" value="Unassembled WGS sequence"/>
</dbReference>
<feature type="transmembrane region" description="Helical" evidence="1">
    <location>
        <begin position="79"/>
        <end position="97"/>
    </location>
</feature>
<protein>
    <submittedName>
        <fullName evidence="2">Uncharacterized protein</fullName>
    </submittedName>
</protein>
<gene>
    <name evidence="2" type="ORF">LWC34_10980</name>
</gene>
<keyword evidence="1" id="KW-1133">Transmembrane helix</keyword>